<dbReference type="InterPro" id="IPR011542">
    <property type="entry name" value="SUF_FeS_clus_asmbl_SufD"/>
</dbReference>
<feature type="domain" description="SUF system FeS cluster assembly SufBD N-terminal" evidence="3">
    <location>
        <begin position="10"/>
        <end position="169"/>
    </location>
</feature>
<dbReference type="EMBL" id="CP001681">
    <property type="protein sequence ID" value="ACU05236.1"/>
    <property type="molecule type" value="Genomic_DNA"/>
</dbReference>
<dbReference type="HOGENOM" id="CLU_026231_5_2_10"/>
<evidence type="ECO:0000259" key="2">
    <source>
        <dbReference type="Pfam" id="PF01458"/>
    </source>
</evidence>
<dbReference type="PANTHER" id="PTHR43575">
    <property type="entry name" value="PROTEIN ABCI7, CHLOROPLASTIC"/>
    <property type="match status" value="1"/>
</dbReference>
<dbReference type="InterPro" id="IPR000825">
    <property type="entry name" value="SUF_FeS_clus_asmbl_SufBD_core"/>
</dbReference>
<gene>
    <name evidence="4" type="ordered locus">Phep_3038</name>
</gene>
<keyword evidence="5" id="KW-1185">Reference proteome</keyword>
<dbReference type="Pfam" id="PF01458">
    <property type="entry name" value="SUFBD_core"/>
    <property type="match status" value="1"/>
</dbReference>
<sequence length="436" mass="48698">MNDLTYFKEQFKQSQSVNADDSIAVVRKNNFDAFNKIGLPTFHTEEWKYTGISNLFDREYNLTSAVLESTVTVADVDAIRLPGHKTANELVFVNGHFNTALSNIRSSETELTVQPLTEAAQGTYKTIVAAHLNKSSTYIKDGVHALNGAFIAGGVFVYLHKGKLPEHPLYIYHILDGRAEHILAQPRSLVYVDESSTLKLTEVYASVGTSDTFCNEVMELVVEKNAYVEYYKIQNDRANASQVSTTHITQIGRSYVHTVTITLSGNIVRNNMNLVLDAPGNEAHLYGLYLLKGKTHADNHTLIDNRQANCFSNQFYKGIAADFSTAVFNGRIMVQPDAQKTNAYQSNKNILLSDNATINTKPQLEIFADDVKCSHGCTVGQLDEEALFYLRARGIPKAKAEVLLLQAYATDILDQIKSEPLRKYVEKLIYKHLSLQ</sequence>
<evidence type="ECO:0000313" key="5">
    <source>
        <dbReference type="Proteomes" id="UP000000852"/>
    </source>
</evidence>
<organism evidence="4 5">
    <name type="scientific">Pedobacter heparinus (strain ATCC 13125 / DSM 2366 / CIP 104194 / JCM 7457 / NBRC 12017 / NCIMB 9290 / NRRL B-14731 / HIM 762-3)</name>
    <dbReference type="NCBI Taxonomy" id="485917"/>
    <lineage>
        <taxon>Bacteria</taxon>
        <taxon>Pseudomonadati</taxon>
        <taxon>Bacteroidota</taxon>
        <taxon>Sphingobacteriia</taxon>
        <taxon>Sphingobacteriales</taxon>
        <taxon>Sphingobacteriaceae</taxon>
        <taxon>Pedobacter</taxon>
    </lineage>
</organism>
<evidence type="ECO:0000259" key="3">
    <source>
        <dbReference type="Pfam" id="PF19295"/>
    </source>
</evidence>
<dbReference type="InterPro" id="IPR045595">
    <property type="entry name" value="SufBD_N"/>
</dbReference>
<evidence type="ECO:0000256" key="1">
    <source>
        <dbReference type="ARBA" id="ARBA00043967"/>
    </source>
</evidence>
<proteinExistence type="inferred from homology"/>
<dbReference type="RefSeq" id="WP_015808845.1">
    <property type="nucleotide sequence ID" value="NC_013061.1"/>
</dbReference>
<reference evidence="4 5" key="1">
    <citation type="journal article" date="2009" name="Stand. Genomic Sci.">
        <title>Complete genome sequence of Pedobacter heparinus type strain (HIM 762-3).</title>
        <authorList>
            <person name="Han C."/>
            <person name="Spring S."/>
            <person name="Lapidus A."/>
            <person name="Del Rio T.G."/>
            <person name="Tice H."/>
            <person name="Copeland A."/>
            <person name="Cheng J.F."/>
            <person name="Lucas S."/>
            <person name="Chen F."/>
            <person name="Nolan M."/>
            <person name="Bruce D."/>
            <person name="Goodwin L."/>
            <person name="Pitluck S."/>
            <person name="Ivanova N."/>
            <person name="Mavromatis K."/>
            <person name="Mikhailova N."/>
            <person name="Pati A."/>
            <person name="Chen A."/>
            <person name="Palaniappan K."/>
            <person name="Land M."/>
            <person name="Hauser L."/>
            <person name="Chang Y.J."/>
            <person name="Jeffries C.C."/>
            <person name="Saunders E."/>
            <person name="Chertkov O."/>
            <person name="Brettin T."/>
            <person name="Goker M."/>
            <person name="Rohde M."/>
            <person name="Bristow J."/>
            <person name="Eisen J.A."/>
            <person name="Markowitz V."/>
            <person name="Hugenholtz P."/>
            <person name="Kyrpides N.C."/>
            <person name="Klenk H.P."/>
            <person name="Detter J.C."/>
        </authorList>
    </citation>
    <scope>NUCLEOTIDE SEQUENCE [LARGE SCALE GENOMIC DNA]</scope>
    <source>
        <strain evidence="5">ATCC 13125 / DSM 2366 / CIP 104194 / JCM 7457 / NBRC 12017 / NCIMB 9290 / NRRL B-14731 / HIM 762-3</strain>
    </source>
</reference>
<evidence type="ECO:0000313" key="4">
    <source>
        <dbReference type="EMBL" id="ACU05236.1"/>
    </source>
</evidence>
<dbReference type="OrthoDB" id="9768262at2"/>
<dbReference type="Pfam" id="PF19295">
    <property type="entry name" value="SufBD_N"/>
    <property type="match status" value="1"/>
</dbReference>
<feature type="domain" description="SUF system FeS cluster assembly SufBD core" evidence="2">
    <location>
        <begin position="181"/>
        <end position="407"/>
    </location>
</feature>
<dbReference type="STRING" id="485917.Phep_3038"/>
<name>C6Y2M6_PEDHD</name>
<accession>C6Y2M6</accession>
<dbReference type="InterPro" id="IPR037284">
    <property type="entry name" value="SUF_FeS_clus_asmbl_SufBD_sf"/>
</dbReference>
<dbReference type="AlphaFoldDB" id="C6Y2M6"/>
<dbReference type="PANTHER" id="PTHR43575:SF1">
    <property type="entry name" value="PROTEIN ABCI7, CHLOROPLASTIC"/>
    <property type="match status" value="1"/>
</dbReference>
<dbReference type="GO" id="GO:0016226">
    <property type="term" value="P:iron-sulfur cluster assembly"/>
    <property type="evidence" value="ECO:0007669"/>
    <property type="project" value="InterPro"/>
</dbReference>
<dbReference type="KEGG" id="phe:Phep_3038"/>
<dbReference type="eggNOG" id="COG0719">
    <property type="taxonomic scope" value="Bacteria"/>
</dbReference>
<dbReference type="SUPFAM" id="SSF101960">
    <property type="entry name" value="Stabilizer of iron transporter SufD"/>
    <property type="match status" value="1"/>
</dbReference>
<dbReference type="NCBIfam" id="TIGR01981">
    <property type="entry name" value="sufD"/>
    <property type="match status" value="1"/>
</dbReference>
<comment type="similarity">
    <text evidence="1">Belongs to the iron-sulfur cluster assembly SufBD family.</text>
</comment>
<dbReference type="Proteomes" id="UP000000852">
    <property type="component" value="Chromosome"/>
</dbReference>
<protein>
    <submittedName>
        <fullName evidence="4">FeS assembly protein SufD</fullName>
    </submittedName>
</protein>
<dbReference type="InterPro" id="IPR055346">
    <property type="entry name" value="Fe-S_cluster_assembly_SufBD"/>
</dbReference>